<evidence type="ECO:0000313" key="2">
    <source>
        <dbReference type="Proteomes" id="UP000076761"/>
    </source>
</evidence>
<reference evidence="1 2" key="1">
    <citation type="journal article" date="2016" name="Mol. Biol. Evol.">
        <title>Comparative Genomics of Early-Diverging Mushroom-Forming Fungi Provides Insights into the Origins of Lignocellulose Decay Capabilities.</title>
        <authorList>
            <person name="Nagy L.G."/>
            <person name="Riley R."/>
            <person name="Tritt A."/>
            <person name="Adam C."/>
            <person name="Daum C."/>
            <person name="Floudas D."/>
            <person name="Sun H."/>
            <person name="Yadav J.S."/>
            <person name="Pangilinan J."/>
            <person name="Larsson K.H."/>
            <person name="Matsuura K."/>
            <person name="Barry K."/>
            <person name="Labutti K."/>
            <person name="Kuo R."/>
            <person name="Ohm R.A."/>
            <person name="Bhattacharya S.S."/>
            <person name="Shirouzu T."/>
            <person name="Yoshinaga Y."/>
            <person name="Martin F.M."/>
            <person name="Grigoriev I.V."/>
            <person name="Hibbett D.S."/>
        </authorList>
    </citation>
    <scope>NUCLEOTIDE SEQUENCE [LARGE SCALE GENOMIC DNA]</scope>
    <source>
        <strain evidence="1 2">HHB14362 ss-1</strain>
    </source>
</reference>
<dbReference type="EMBL" id="KV425558">
    <property type="protein sequence ID" value="KZT28351.1"/>
    <property type="molecule type" value="Genomic_DNA"/>
</dbReference>
<dbReference type="AlphaFoldDB" id="A0A165ULH4"/>
<dbReference type="Proteomes" id="UP000076761">
    <property type="component" value="Unassembled WGS sequence"/>
</dbReference>
<proteinExistence type="predicted"/>
<gene>
    <name evidence="1" type="ORF">NEOLEDRAFT_1129747</name>
</gene>
<protein>
    <submittedName>
        <fullName evidence="1">Uncharacterized protein</fullName>
    </submittedName>
</protein>
<dbReference type="OrthoDB" id="10433707at2759"/>
<dbReference type="InParanoid" id="A0A165ULH4"/>
<sequence length="212" mass="22753">MAVPHDLFAGIAAAGDSWTFDCSMIADSRTTPTLARQVTQIMGGPDARTLPVSITCTTTAAQASYQDYQDANKANDVFLVGFHLSFNSYSPKQAIHEALRHFAICVRVLNDNNKTEGPTKDGDGKSLVQDLGDGLDAKVHAEKYEPSTPADVPEHPNAFWVSTSPQSAGDATSLTTSNSFNLGLNVGFFGGTPIGVRHGNELDCWSTVHQYF</sequence>
<accession>A0A165ULH4</accession>
<organism evidence="1 2">
    <name type="scientific">Neolentinus lepideus HHB14362 ss-1</name>
    <dbReference type="NCBI Taxonomy" id="1314782"/>
    <lineage>
        <taxon>Eukaryota</taxon>
        <taxon>Fungi</taxon>
        <taxon>Dikarya</taxon>
        <taxon>Basidiomycota</taxon>
        <taxon>Agaricomycotina</taxon>
        <taxon>Agaricomycetes</taxon>
        <taxon>Gloeophyllales</taxon>
        <taxon>Gloeophyllaceae</taxon>
        <taxon>Neolentinus</taxon>
    </lineage>
</organism>
<evidence type="ECO:0000313" key="1">
    <source>
        <dbReference type="EMBL" id="KZT28351.1"/>
    </source>
</evidence>
<keyword evidence="2" id="KW-1185">Reference proteome</keyword>
<name>A0A165ULH4_9AGAM</name>